<dbReference type="AlphaFoldDB" id="A0A0N0ZNL3"/>
<dbReference type="Proteomes" id="UP000053099">
    <property type="component" value="Unassembled WGS sequence"/>
</dbReference>
<feature type="compositionally biased region" description="Pro residues" evidence="1">
    <location>
        <begin position="291"/>
        <end position="300"/>
    </location>
</feature>
<evidence type="ECO:0000313" key="2">
    <source>
        <dbReference type="EMBL" id="KPD30355.1"/>
    </source>
</evidence>
<sequence>MRKFWPLFLLLAACGTQDPTGAGMEPLRLTSTSLPPAYLGEAYTATFSAEGGVRPYTFSFEGKLPQGLAFQGGRITGVPREKGQFPLTLTVEDGAKNSRVQRLTLTVSDPPPPRLTLVAPPAQVEGPFLLLGRVEVREALGFQLELSLKDLSPDLASLKVASPVYLLDYDAEAGLLRLDVAFAKPLKDQEAFRLLLTPQKALTPRFSPRVVFYDKEGKLLGEALKRGRPFADLLQLAQNWGKEGKELKGDGNGDGKVDAQDLEALAKDYFPKVAAPAAPGSTPPSGREEAPPPPQEEGSP</sequence>
<dbReference type="InterPro" id="IPR013783">
    <property type="entry name" value="Ig-like_fold"/>
</dbReference>
<evidence type="ECO:0000313" key="3">
    <source>
        <dbReference type="Proteomes" id="UP000053099"/>
    </source>
</evidence>
<feature type="compositionally biased region" description="Low complexity" evidence="1">
    <location>
        <begin position="274"/>
        <end position="285"/>
    </location>
</feature>
<dbReference type="PROSITE" id="PS00018">
    <property type="entry name" value="EF_HAND_1"/>
    <property type="match status" value="1"/>
</dbReference>
<comment type="caution">
    <text evidence="2">The sequence shown here is derived from an EMBL/GenBank/DDBJ whole genome shotgun (WGS) entry which is preliminary data.</text>
</comment>
<protein>
    <submittedName>
        <fullName evidence="2">Uncharacterized protein</fullName>
    </submittedName>
</protein>
<reference evidence="2 3" key="1">
    <citation type="submission" date="2015-09" db="EMBL/GenBank/DDBJ databases">
        <title>Draft genome sequence of Thermus scotoductus strain K1 isolated from a geothermal spring in Nagorno-Karabakh, Armenia.</title>
        <authorList>
            <person name="Saghatelyan A."/>
            <person name="Poghosyan L."/>
            <person name="Panosyan H."/>
            <person name="Birkeland N.-K."/>
        </authorList>
    </citation>
    <scope>NUCLEOTIDE SEQUENCE [LARGE SCALE GENOMIC DNA]</scope>
    <source>
        <strain evidence="2 3">K1</strain>
    </source>
</reference>
<accession>A0A0N0ZNL3</accession>
<dbReference type="PATRIC" id="fig|37636.3.peg.497"/>
<dbReference type="InterPro" id="IPR018247">
    <property type="entry name" value="EF_Hand_1_Ca_BS"/>
</dbReference>
<gene>
    <name evidence="2" type="ORF">AN926_07130</name>
</gene>
<dbReference type="Gene3D" id="2.60.40.10">
    <property type="entry name" value="Immunoglobulins"/>
    <property type="match status" value="1"/>
</dbReference>
<proteinExistence type="predicted"/>
<feature type="region of interest" description="Disordered" evidence="1">
    <location>
        <begin position="272"/>
        <end position="300"/>
    </location>
</feature>
<name>A0A0N0ZNL3_THESC</name>
<dbReference type="Pfam" id="PF05345">
    <property type="entry name" value="He_PIG"/>
    <property type="match status" value="1"/>
</dbReference>
<evidence type="ECO:0000256" key="1">
    <source>
        <dbReference type="SAM" id="MobiDB-lite"/>
    </source>
</evidence>
<dbReference type="EMBL" id="LJJR01000018">
    <property type="protein sequence ID" value="KPD30355.1"/>
    <property type="molecule type" value="Genomic_DNA"/>
</dbReference>
<organism evidence="2 3">
    <name type="scientific">Thermus scotoductus</name>
    <dbReference type="NCBI Taxonomy" id="37636"/>
    <lineage>
        <taxon>Bacteria</taxon>
        <taxon>Thermotogati</taxon>
        <taxon>Deinococcota</taxon>
        <taxon>Deinococci</taxon>
        <taxon>Thermales</taxon>
        <taxon>Thermaceae</taxon>
        <taxon>Thermus</taxon>
    </lineage>
</organism>